<reference evidence="1 2" key="1">
    <citation type="submission" date="2023-08" db="EMBL/GenBank/DDBJ databases">
        <title>Black Yeasts Isolated from many extreme environments.</title>
        <authorList>
            <person name="Coleine C."/>
            <person name="Stajich J.E."/>
            <person name="Selbmann L."/>
        </authorList>
    </citation>
    <scope>NUCLEOTIDE SEQUENCE [LARGE SCALE GENOMIC DNA]</scope>
    <source>
        <strain evidence="1 2">CCFEE 5910</strain>
    </source>
</reference>
<organism evidence="1 2">
    <name type="scientific">Lithohypha guttulata</name>
    <dbReference type="NCBI Taxonomy" id="1690604"/>
    <lineage>
        <taxon>Eukaryota</taxon>
        <taxon>Fungi</taxon>
        <taxon>Dikarya</taxon>
        <taxon>Ascomycota</taxon>
        <taxon>Pezizomycotina</taxon>
        <taxon>Eurotiomycetes</taxon>
        <taxon>Chaetothyriomycetidae</taxon>
        <taxon>Chaetothyriales</taxon>
        <taxon>Trichomeriaceae</taxon>
        <taxon>Lithohypha</taxon>
    </lineage>
</organism>
<name>A0AAN7T7L3_9EURO</name>
<protein>
    <submittedName>
        <fullName evidence="1">Uncharacterized protein</fullName>
    </submittedName>
</protein>
<gene>
    <name evidence="1" type="ORF">LTR05_001495</name>
</gene>
<dbReference type="Proteomes" id="UP001309876">
    <property type="component" value="Unassembled WGS sequence"/>
</dbReference>
<evidence type="ECO:0000313" key="2">
    <source>
        <dbReference type="Proteomes" id="UP001309876"/>
    </source>
</evidence>
<dbReference type="AlphaFoldDB" id="A0AAN7T7L3"/>
<accession>A0AAN7T7L3</accession>
<keyword evidence="2" id="KW-1185">Reference proteome</keyword>
<sequence>MTTASPCGEVQDVIFYTFDNPYTAGQVDFKICERCYLGYCVSTGLESRLAKVSVPGVAKCDFHPTAPRFARYIGKYCEMVLINNPNVFIEYACKMELVPPCPGSETIEIRQWWGTDQFNFCAECYEDFGKDTVFERGFRWRGNLIKDQKCDMHSQNMRRRYWEACQKQDLMQFNEYYTSIGSDSGTNTTTTTPPHYTITKRPPLATTLLRMNMMNLVNAQNGRSNAAMSGLMSQGSSYNSWYDSRYQSYQIQYNAAQQGLVMSAVGGAGGGGNAQNNETAVVQSALATLAALEERWKEVE</sequence>
<dbReference type="EMBL" id="JAVRRJ010000001">
    <property type="protein sequence ID" value="KAK5091312.1"/>
    <property type="molecule type" value="Genomic_DNA"/>
</dbReference>
<proteinExistence type="predicted"/>
<comment type="caution">
    <text evidence="1">The sequence shown here is derived from an EMBL/GenBank/DDBJ whole genome shotgun (WGS) entry which is preliminary data.</text>
</comment>
<evidence type="ECO:0000313" key="1">
    <source>
        <dbReference type="EMBL" id="KAK5091312.1"/>
    </source>
</evidence>